<feature type="region of interest" description="Disordered" evidence="1">
    <location>
        <begin position="700"/>
        <end position="752"/>
    </location>
</feature>
<feature type="compositionally biased region" description="Basic and acidic residues" evidence="1">
    <location>
        <begin position="700"/>
        <end position="721"/>
    </location>
</feature>
<name>A0A914HUC1_GLORO</name>
<feature type="region of interest" description="Disordered" evidence="1">
    <location>
        <begin position="117"/>
        <end position="155"/>
    </location>
</feature>
<protein>
    <submittedName>
        <fullName evidence="3">Transmembrane protein</fullName>
    </submittedName>
</protein>
<reference evidence="3" key="1">
    <citation type="submission" date="2022-11" db="UniProtKB">
        <authorList>
            <consortium name="WormBaseParasite"/>
        </authorList>
    </citation>
    <scope>IDENTIFICATION</scope>
</reference>
<evidence type="ECO:0000313" key="2">
    <source>
        <dbReference type="Proteomes" id="UP000887572"/>
    </source>
</evidence>
<accession>A0A914HUC1</accession>
<dbReference type="Proteomes" id="UP000887572">
    <property type="component" value="Unplaced"/>
</dbReference>
<feature type="region of interest" description="Disordered" evidence="1">
    <location>
        <begin position="602"/>
        <end position="652"/>
    </location>
</feature>
<keyword evidence="2" id="KW-1185">Reference proteome</keyword>
<evidence type="ECO:0000256" key="1">
    <source>
        <dbReference type="SAM" id="MobiDB-lite"/>
    </source>
</evidence>
<organism evidence="2 3">
    <name type="scientific">Globodera rostochiensis</name>
    <name type="common">Golden nematode worm</name>
    <name type="synonym">Heterodera rostochiensis</name>
    <dbReference type="NCBI Taxonomy" id="31243"/>
    <lineage>
        <taxon>Eukaryota</taxon>
        <taxon>Metazoa</taxon>
        <taxon>Ecdysozoa</taxon>
        <taxon>Nematoda</taxon>
        <taxon>Chromadorea</taxon>
        <taxon>Rhabditida</taxon>
        <taxon>Tylenchina</taxon>
        <taxon>Tylenchomorpha</taxon>
        <taxon>Tylenchoidea</taxon>
        <taxon>Heteroderidae</taxon>
        <taxon>Heteroderinae</taxon>
        <taxon>Globodera</taxon>
    </lineage>
</organism>
<proteinExistence type="predicted"/>
<sequence length="772" mass="88087">MDTKTIQYIDRLTNFRWSVHSQKATRPTHWPLGQPSAISQQRGVRCRLRGAECRCCCRCTVPSSSSSSRAAFSTTHNNYSLWSRATRPPPTVVDPVKIFLLQQNPCGFSLQKCAEKSGRKRGRRGRREEAENGEAEDVHALPATSGATTGKAEANEEMLSDGRRCHCAPTFSIWHGADGCGEDGGDGCQLLTTEHRKRRRRRMKTNASCNGRECRHQLGHLQLMLRVSSPFSHRPSSPSGKRLWRIRRWESSRSSSLSSASCVPSPSPPSFPSFGACTTPNCAAAKLFRQRCSVPAPFCLHLSTLLLFISSLFMSPAVAQRSSAVSVPSTPNLTVDDDLSFMDNIWRIPILPNNLAESLHDTFHQHQSRSFRKIATIPWKPVDDQMCHVWTSLAPGDLCAQNSWARMRRMREMSLFTKCPEGFANLQLIELFRLDWRSIHSEEDLVAHSEHLREGQLGSGCLLGPANSVGCLSCFERLQRALEQVESVHWAFANLLHRFDCRLAKWGLASATQPFSPNTTCHNCAEWYRKWLLVNLVDIWKHPPCINWCYYTQLACPHLATNKVVEFAGHPVFLCKDQRLSVEQRPLNCSCFHPCDMVQDRLPGSLPPPPSTSSTSSNSNGNLPQQRKTKSESARRLSPKKLSPSPEPPPFDFFPASIYCERRNELCTRKNKERLHNREENREDRLTREENREDRLIREENREDRRGEQRRQTNQRGEQRRQTNQRGFTTERRTEETDGTVTEERERSTKRSTEKLQLPFIIHPHHFVTLPF</sequence>
<evidence type="ECO:0000313" key="3">
    <source>
        <dbReference type="WBParaSite" id="Gr19_v10_g4068.t1"/>
    </source>
</evidence>
<dbReference type="WBParaSite" id="Gr19_v10_g4068.t1">
    <property type="protein sequence ID" value="Gr19_v10_g4068.t1"/>
    <property type="gene ID" value="Gr19_v10_g4068"/>
</dbReference>
<dbReference type="AlphaFoldDB" id="A0A914HUC1"/>
<feature type="compositionally biased region" description="Basic and acidic residues" evidence="1">
    <location>
        <begin position="729"/>
        <end position="752"/>
    </location>
</feature>
<feature type="compositionally biased region" description="Low complexity" evidence="1">
    <location>
        <begin position="612"/>
        <end position="624"/>
    </location>
</feature>